<evidence type="ECO:0000313" key="2">
    <source>
        <dbReference type="EMBL" id="CAF5016007.1"/>
    </source>
</evidence>
<dbReference type="AlphaFoldDB" id="A0A822B6B0"/>
<name>A0A822B6B0_9BILA</name>
<evidence type="ECO:0000256" key="1">
    <source>
        <dbReference type="SAM" id="MobiDB-lite"/>
    </source>
</evidence>
<sequence>MHTFLLFSYPFRIPFFYDIVLSQNRILHELQDGLRRTIQIKLLSRGVNPASLTDLDLNQFSSSDEDSDEVGSDSSADDGLPKHLEAIAAAK</sequence>
<feature type="non-terminal residue" evidence="2">
    <location>
        <position position="1"/>
    </location>
</feature>
<protein>
    <submittedName>
        <fullName evidence="2">Uncharacterized protein</fullName>
    </submittedName>
</protein>
<dbReference type="EMBL" id="CAJOBR010037159">
    <property type="protein sequence ID" value="CAF5016007.1"/>
    <property type="molecule type" value="Genomic_DNA"/>
</dbReference>
<reference evidence="2" key="1">
    <citation type="submission" date="2021-02" db="EMBL/GenBank/DDBJ databases">
        <authorList>
            <person name="Nowell W R."/>
        </authorList>
    </citation>
    <scope>NUCLEOTIDE SEQUENCE</scope>
</reference>
<gene>
    <name evidence="2" type="ORF">QYT958_LOCUS39517</name>
</gene>
<organism evidence="2 3">
    <name type="scientific">Rotaria socialis</name>
    <dbReference type="NCBI Taxonomy" id="392032"/>
    <lineage>
        <taxon>Eukaryota</taxon>
        <taxon>Metazoa</taxon>
        <taxon>Spiralia</taxon>
        <taxon>Gnathifera</taxon>
        <taxon>Rotifera</taxon>
        <taxon>Eurotatoria</taxon>
        <taxon>Bdelloidea</taxon>
        <taxon>Philodinida</taxon>
        <taxon>Philodinidae</taxon>
        <taxon>Rotaria</taxon>
    </lineage>
</organism>
<feature type="region of interest" description="Disordered" evidence="1">
    <location>
        <begin position="57"/>
        <end position="82"/>
    </location>
</feature>
<proteinExistence type="predicted"/>
<accession>A0A822B6B0</accession>
<comment type="caution">
    <text evidence="2">The sequence shown here is derived from an EMBL/GenBank/DDBJ whole genome shotgun (WGS) entry which is preliminary data.</text>
</comment>
<dbReference type="Proteomes" id="UP000663848">
    <property type="component" value="Unassembled WGS sequence"/>
</dbReference>
<evidence type="ECO:0000313" key="3">
    <source>
        <dbReference type="Proteomes" id="UP000663848"/>
    </source>
</evidence>